<gene>
    <name evidence="2" type="ORF">FXN61_38980</name>
</gene>
<dbReference type="EMBL" id="VSRL01000247">
    <property type="protein sequence ID" value="NKE62402.1"/>
    <property type="molecule type" value="Genomic_DNA"/>
</dbReference>
<dbReference type="CDD" id="cd14728">
    <property type="entry name" value="Ere-like"/>
    <property type="match status" value="1"/>
</dbReference>
<dbReference type="RefSeq" id="WP_167979036.1">
    <property type="nucleotide sequence ID" value="NZ_VSRL01000247.1"/>
</dbReference>
<dbReference type="Gene3D" id="3.30.1870.10">
    <property type="entry name" value="EreA-like, domain 2"/>
    <property type="match status" value="1"/>
</dbReference>
<name>A0ABX1FTR5_9PSEU</name>
<keyword evidence="3" id="KW-1185">Reference proteome</keyword>
<dbReference type="InterPro" id="IPR052036">
    <property type="entry name" value="Hydrolase/PRTase-associated"/>
</dbReference>
<dbReference type="Proteomes" id="UP001515943">
    <property type="component" value="Unassembled WGS sequence"/>
</dbReference>
<dbReference type="CDD" id="cd06223">
    <property type="entry name" value="PRTases_typeI"/>
    <property type="match status" value="1"/>
</dbReference>
<feature type="domain" description="Phosphoribosyltransferase" evidence="1">
    <location>
        <begin position="18"/>
        <end position="190"/>
    </location>
</feature>
<evidence type="ECO:0000259" key="1">
    <source>
        <dbReference type="Pfam" id="PF00156"/>
    </source>
</evidence>
<comment type="caution">
    <text evidence="2">The sequence shown here is derived from an EMBL/GenBank/DDBJ whole genome shotgun (WGS) entry which is preliminary data.</text>
</comment>
<sequence>MAQRLFRDRRDAGRVLVGLLEDYRDRDDVIVLGLPRGGVPVAHEVATALNAPLDVFIVRKLGLPEHPELAMGAIASGGIVVLNDDVVRGHGVSPDVLREVAEDEGRELARRERVYRNDRARVDVAGKTVILVDDGLATGASMRAAIRAVRESKPARIVVAVPAAAASTCDEFTRYADDVVCATTPSPFFAVGQAYYDFSQTTDEEVRQLLTSPRVAAGGESEVEVVRAVAVPVQSGVPSEDVLSAIVGDARFVLIGEATHGTHEFYAARAEMTRRLIDQHGFRAVAVEADWPDAYRVNRYVRGRGADRTAEEALQGFQRFPAWMWRNTDVLDFVGWLRERNDRVAGRDQAGFYGLDLYSLHRSADEVISYLQAVDPQAAERARDRYSCLDHHGDNGQAYGLAAGFGAGERCERQVLEQLVDLQRHAHELARRDGLLAEDEAFHAERNARLVQAAERYYRTMFRGRVSSWNLRDQHMAETLDALSDHLEARRGEPAKIVVWAHNSHLGDAAATEVAAQGEFNVGQLVREQHPGESRLIGFTTYTGTVTAAHDWGAPADRKQVRPALRGSVEELFHDTGHKEFLLHLSVAPSAADVLGSARLQRAIGVIYRPDTERVSHYFRARLADQFDAVIHIDETSALEPLDRTARWEAGEVPESYPHAV</sequence>
<dbReference type="Pfam" id="PF05139">
    <property type="entry name" value="Erythro_esteras"/>
    <property type="match status" value="1"/>
</dbReference>
<evidence type="ECO:0000313" key="3">
    <source>
        <dbReference type="Proteomes" id="UP001515943"/>
    </source>
</evidence>
<accession>A0ABX1FTR5</accession>
<dbReference type="InterPro" id="IPR007815">
    <property type="entry name" value="Emycin_Estase"/>
</dbReference>
<dbReference type="Gene3D" id="3.40.50.2020">
    <property type="match status" value="1"/>
</dbReference>
<reference evidence="2 3" key="1">
    <citation type="submission" date="2019-08" db="EMBL/GenBank/DDBJ databases">
        <title>Lentzea from Indian Himalayas.</title>
        <authorList>
            <person name="Mandal S."/>
            <person name="Mallick Gupta A."/>
            <person name="Maiti P.K."/>
            <person name="Sarkar J."/>
            <person name="Mandal S."/>
        </authorList>
    </citation>
    <scope>NUCLEOTIDE SEQUENCE [LARGE SCALE GENOMIC DNA]</scope>
    <source>
        <strain evidence="2 3">PSKA42</strain>
    </source>
</reference>
<dbReference type="Gene3D" id="1.20.1440.30">
    <property type="entry name" value="Biosynthetic Protein domain"/>
    <property type="match status" value="1"/>
</dbReference>
<dbReference type="PANTHER" id="PTHR31299">
    <property type="entry name" value="ESTERASE, PUTATIVE (AFU_ORTHOLOGUE AFUA_1G05850)-RELATED"/>
    <property type="match status" value="1"/>
</dbReference>
<dbReference type="InterPro" id="IPR029057">
    <property type="entry name" value="PRTase-like"/>
</dbReference>
<dbReference type="SUPFAM" id="SSF159501">
    <property type="entry name" value="EreA/ChaN-like"/>
    <property type="match status" value="1"/>
</dbReference>
<evidence type="ECO:0000313" key="2">
    <source>
        <dbReference type="EMBL" id="NKE62402.1"/>
    </source>
</evidence>
<organism evidence="2 3">
    <name type="scientific">Lentzea indica</name>
    <dbReference type="NCBI Taxonomy" id="2604800"/>
    <lineage>
        <taxon>Bacteria</taxon>
        <taxon>Bacillati</taxon>
        <taxon>Actinomycetota</taxon>
        <taxon>Actinomycetes</taxon>
        <taxon>Pseudonocardiales</taxon>
        <taxon>Pseudonocardiaceae</taxon>
        <taxon>Lentzea</taxon>
    </lineage>
</organism>
<dbReference type="SUPFAM" id="SSF53271">
    <property type="entry name" value="PRTase-like"/>
    <property type="match status" value="1"/>
</dbReference>
<dbReference type="Pfam" id="PF00156">
    <property type="entry name" value="Pribosyltran"/>
    <property type="match status" value="1"/>
</dbReference>
<dbReference type="PANTHER" id="PTHR31299:SF0">
    <property type="entry name" value="ESTERASE, PUTATIVE (AFU_ORTHOLOGUE AFUA_1G05850)-RELATED"/>
    <property type="match status" value="1"/>
</dbReference>
<protein>
    <submittedName>
        <fullName evidence="2">Erythromycin esterase</fullName>
    </submittedName>
</protein>
<dbReference type="Gene3D" id="3.30.1310.20">
    <property type="entry name" value="PRTase-like"/>
    <property type="match status" value="1"/>
</dbReference>
<dbReference type="Gene3D" id="3.40.1660.10">
    <property type="entry name" value="EreA-like (biosynthetic domain)"/>
    <property type="match status" value="1"/>
</dbReference>
<proteinExistence type="predicted"/>
<dbReference type="InterPro" id="IPR000836">
    <property type="entry name" value="PRTase_dom"/>
</dbReference>